<evidence type="ECO:0000259" key="5">
    <source>
        <dbReference type="Pfam" id="PF07842"/>
    </source>
</evidence>
<dbReference type="STRING" id="180498.A0A067L8L5"/>
<feature type="compositionally biased region" description="Low complexity" evidence="4">
    <location>
        <begin position="27"/>
        <end position="40"/>
    </location>
</feature>
<comment type="subcellular location">
    <subcellularLocation>
        <location evidence="1">Nucleus</location>
    </subcellularLocation>
</comment>
<organism evidence="6 7">
    <name type="scientific">Jatropha curcas</name>
    <name type="common">Barbados nut</name>
    <dbReference type="NCBI Taxonomy" id="180498"/>
    <lineage>
        <taxon>Eukaryota</taxon>
        <taxon>Viridiplantae</taxon>
        <taxon>Streptophyta</taxon>
        <taxon>Embryophyta</taxon>
        <taxon>Tracheophyta</taxon>
        <taxon>Spermatophyta</taxon>
        <taxon>Magnoliopsida</taxon>
        <taxon>eudicotyledons</taxon>
        <taxon>Gunneridae</taxon>
        <taxon>Pentapetalae</taxon>
        <taxon>rosids</taxon>
        <taxon>fabids</taxon>
        <taxon>Malpighiales</taxon>
        <taxon>Euphorbiaceae</taxon>
        <taxon>Crotonoideae</taxon>
        <taxon>Jatropheae</taxon>
        <taxon>Jatropha</taxon>
    </lineage>
</organism>
<evidence type="ECO:0000256" key="3">
    <source>
        <dbReference type="ARBA" id="ARBA00023242"/>
    </source>
</evidence>
<reference evidence="6 7" key="1">
    <citation type="journal article" date="2014" name="PLoS ONE">
        <title>Global Analysis of Gene Expression Profiles in Physic Nut (Jatropha curcas L.) Seedlings Exposed to Salt Stress.</title>
        <authorList>
            <person name="Zhang L."/>
            <person name="Zhang C."/>
            <person name="Wu P."/>
            <person name="Chen Y."/>
            <person name="Li M."/>
            <person name="Jiang H."/>
            <person name="Wu G."/>
        </authorList>
    </citation>
    <scope>NUCLEOTIDE SEQUENCE [LARGE SCALE GENOMIC DNA]</scope>
    <source>
        <strain evidence="7">cv. GZQX0401</strain>
        <tissue evidence="6">Young leaves</tissue>
    </source>
</reference>
<dbReference type="GO" id="GO:0071008">
    <property type="term" value="C:U2-type post-mRNA release spliceosomal complex"/>
    <property type="evidence" value="ECO:0007669"/>
    <property type="project" value="InterPro"/>
</dbReference>
<dbReference type="KEGG" id="jcu:105631148"/>
<evidence type="ECO:0000256" key="2">
    <source>
        <dbReference type="ARBA" id="ARBA00010801"/>
    </source>
</evidence>
<feature type="compositionally biased region" description="Polar residues" evidence="4">
    <location>
        <begin position="156"/>
        <end position="166"/>
    </location>
</feature>
<comment type="similarity">
    <text evidence="2">Belongs to the GCF family.</text>
</comment>
<feature type="compositionally biased region" description="Polar residues" evidence="4">
    <location>
        <begin position="95"/>
        <end position="104"/>
    </location>
</feature>
<dbReference type="Pfam" id="PF15458">
    <property type="entry name" value="NTR2"/>
    <property type="match status" value="1"/>
</dbReference>
<dbReference type="InterPro" id="IPR012890">
    <property type="entry name" value="GCFC2-like"/>
</dbReference>
<feature type="region of interest" description="Disordered" evidence="4">
    <location>
        <begin position="1"/>
        <end position="193"/>
    </location>
</feature>
<dbReference type="EMBL" id="KK914327">
    <property type="protein sequence ID" value="KDP40459.1"/>
    <property type="molecule type" value="Genomic_DNA"/>
</dbReference>
<evidence type="ECO:0000313" key="7">
    <source>
        <dbReference type="Proteomes" id="UP000027138"/>
    </source>
</evidence>
<dbReference type="PANTHER" id="PTHR12214">
    <property type="entry name" value="GC-RICH SEQUENCE DNA-BINDING FACTOR"/>
    <property type="match status" value="1"/>
</dbReference>
<keyword evidence="7" id="KW-1185">Reference proteome</keyword>
<dbReference type="InterPro" id="IPR028211">
    <property type="entry name" value="Ntr2"/>
</dbReference>
<feature type="region of interest" description="Disordered" evidence="4">
    <location>
        <begin position="580"/>
        <end position="603"/>
    </location>
</feature>
<accession>A0A067L8L5</accession>
<dbReference type="GO" id="GO:0000390">
    <property type="term" value="P:spliceosomal complex disassembly"/>
    <property type="evidence" value="ECO:0007669"/>
    <property type="project" value="InterPro"/>
</dbReference>
<feature type="compositionally biased region" description="Low complexity" evidence="4">
    <location>
        <begin position="58"/>
        <end position="76"/>
    </location>
</feature>
<name>A0A067L8L5_JATCU</name>
<dbReference type="GO" id="GO:0003677">
    <property type="term" value="F:DNA binding"/>
    <property type="evidence" value="ECO:0007669"/>
    <property type="project" value="InterPro"/>
</dbReference>
<keyword evidence="3" id="KW-0539">Nucleus</keyword>
<dbReference type="Pfam" id="PF07842">
    <property type="entry name" value="GCFC"/>
    <property type="match status" value="1"/>
</dbReference>
<protein>
    <recommendedName>
        <fullName evidence="5">GCF C-terminal domain-containing protein</fullName>
    </recommendedName>
</protein>
<evidence type="ECO:0000256" key="1">
    <source>
        <dbReference type="ARBA" id="ARBA00004123"/>
    </source>
</evidence>
<dbReference type="Proteomes" id="UP000027138">
    <property type="component" value="Unassembled WGS sequence"/>
</dbReference>
<evidence type="ECO:0000313" key="6">
    <source>
        <dbReference type="EMBL" id="KDP40459.1"/>
    </source>
</evidence>
<dbReference type="InterPro" id="IPR022783">
    <property type="entry name" value="GCFC_dom"/>
</dbReference>
<dbReference type="PANTHER" id="PTHR12214:SF0">
    <property type="entry name" value="LD29489P"/>
    <property type="match status" value="1"/>
</dbReference>
<dbReference type="AlphaFoldDB" id="A0A067L8L5"/>
<proteinExistence type="inferred from homology"/>
<feature type="domain" description="GCF C-terminal" evidence="5">
    <location>
        <begin position="628"/>
        <end position="831"/>
    </location>
</feature>
<sequence>MSSTKSRNFRRRGDDDDDNNDTVTNHASAPAVSRKPSASSKPKKLLSFADDEDDDTPSSRISSKSSAPRKPSSSRITKGSSSHKLTASKDRLLPTPSSTTSNVLPQAGTYTKEALLELQKNTRTLAKPSSSASKAPPSEPKIILKGLLKPTHEEPSAQTLKPTQQLDSEEEDQQHEDRNDAENRLASLGLGKSKDYSLIPDEETIKKIRAKRERLRQSRAAASDYISLDGGSNHGAAEGLSDEEPEFRTRIALIGKKESSGSLGVFDDFNNGDDSNDHVKAMISAAAAVRYPTSRVKIEEGIAGVDDEDEEDKIWEEEQFRKGLGKRMDDGSGTSKAFTSTTATVMHNQQHQQLQQRPTYGSVPSIGGAFGASQGLDNLSIPQQAEIARKALQDNVRRLKESHRRTVSLLTNTDENLSASLMNITALEKSLSAAGEKFIFMQKLRDFVSVICEFLQHKAPYIEELEEQMQKLHERRASAILERRTADNDDELMEVEAAVKAAMLVFGERGSSSAVITAASSAAQAASLTMKEQNNLPVKLDEFGRDINQQKRMDMKRRAEARQRRKVQFDVKRLSSMEVDVSDQKIEGESSMDQSDSESAAYESNRDLLLQTADQIFGDASEDYSQLSVVKERFERWKKEYSTSYRDAYMSLSAPAIFSPYVRLELLKWDPLHQDADFFDMKWHSLLFNYGLPEDGSDLSPDDADGNLIPELVEKVAIPILHHEIAHCWDMLSTRETKNAVSATSLVTTYVPTSSEALAELLVAIRTRLADAVAHIMVPTWSPLVLKAVPGAARVAAYRFGMSVRLMKNICLWKDILALPVLEKLALDELLCGKVLPHVRSIASNVHDAVTRTERIIASLSGVWAGPSVTRDPSHKLRALVDYVMSLGRALEKKHISGVTESETNGLARRLKKMLVELNDYDNARDIARTFSLREAL</sequence>
<gene>
    <name evidence="6" type="ORF">JCGZ_24458</name>
</gene>
<evidence type="ECO:0000256" key="4">
    <source>
        <dbReference type="SAM" id="MobiDB-lite"/>
    </source>
</evidence>
<feature type="compositionally biased region" description="Low complexity" evidence="4">
    <location>
        <begin position="126"/>
        <end position="136"/>
    </location>
</feature>
<dbReference type="OrthoDB" id="429427at2759"/>